<evidence type="ECO:0000256" key="11">
    <source>
        <dbReference type="ARBA" id="ARBA00023180"/>
    </source>
</evidence>
<evidence type="ECO:0000256" key="12">
    <source>
        <dbReference type="PIRNR" id="PIRNR027093"/>
    </source>
</evidence>
<dbReference type="PANTHER" id="PTHR10340:SF55">
    <property type="entry name" value="ENDOPOLYPHOSPHATASE"/>
    <property type="match status" value="1"/>
</dbReference>
<evidence type="ECO:0000313" key="15">
    <source>
        <dbReference type="EMBL" id="GMG51242.1"/>
    </source>
</evidence>
<accession>A0A9W6Z610</accession>
<evidence type="ECO:0000256" key="8">
    <source>
        <dbReference type="ARBA" id="ARBA00022968"/>
    </source>
</evidence>
<keyword evidence="6" id="KW-0812">Transmembrane</keyword>
<feature type="region of interest" description="Disordered" evidence="13">
    <location>
        <begin position="682"/>
        <end position="712"/>
    </location>
</feature>
<evidence type="ECO:0000256" key="6">
    <source>
        <dbReference type="ARBA" id="ARBA00022692"/>
    </source>
</evidence>
<evidence type="ECO:0000259" key="14">
    <source>
        <dbReference type="Pfam" id="PF00149"/>
    </source>
</evidence>
<evidence type="ECO:0000256" key="13">
    <source>
        <dbReference type="SAM" id="MobiDB-lite"/>
    </source>
</evidence>
<comment type="similarity">
    <text evidence="2">Belongs to the endopolyphosphatase PPN1 family.</text>
</comment>
<keyword evidence="7 12" id="KW-0378">Hydrolase</keyword>
<dbReference type="InterPro" id="IPR029052">
    <property type="entry name" value="Metallo-depent_PP-like"/>
</dbReference>
<dbReference type="GO" id="GO:0008081">
    <property type="term" value="F:phosphoric diester hydrolase activity"/>
    <property type="evidence" value="ECO:0007669"/>
    <property type="project" value="TreeGrafter"/>
</dbReference>
<evidence type="ECO:0000256" key="10">
    <source>
        <dbReference type="ARBA" id="ARBA00023136"/>
    </source>
</evidence>
<dbReference type="PIRSF" id="PIRSF027093">
    <property type="entry name" value="EndopolyPtase_N1"/>
    <property type="match status" value="1"/>
</dbReference>
<keyword evidence="9" id="KW-1133">Transmembrane helix</keyword>
<dbReference type="GO" id="GO:0005774">
    <property type="term" value="C:vacuolar membrane"/>
    <property type="evidence" value="ECO:0007669"/>
    <property type="project" value="UniProtKB-SubCell"/>
</dbReference>
<protein>
    <recommendedName>
        <fullName evidence="4 12">Endopolyphosphatase</fullName>
        <ecNumber evidence="3 12">3.6.1.10</ecNumber>
    </recommendedName>
</protein>
<evidence type="ECO:0000256" key="5">
    <source>
        <dbReference type="ARBA" id="ARBA00022554"/>
    </source>
</evidence>
<reference evidence="15" key="1">
    <citation type="submission" date="2023-04" db="EMBL/GenBank/DDBJ databases">
        <title>Ambrosiozyma monospora NBRC 1965.</title>
        <authorList>
            <person name="Ichikawa N."/>
            <person name="Sato H."/>
            <person name="Tonouchi N."/>
        </authorList>
    </citation>
    <scope>NUCLEOTIDE SEQUENCE</scope>
    <source>
        <strain evidence="15">NBRC 1965</strain>
    </source>
</reference>
<keyword evidence="10 12" id="KW-0472">Membrane</keyword>
<comment type="function">
    <text evidence="12">Catalyzes the hydrolysis of inorganic polyphosphate (polyP) chains of many hundreds of phosphate residues into shorter lengths.</text>
</comment>
<name>A0A9W6Z610_AMBMO</name>
<dbReference type="CDD" id="cd00842">
    <property type="entry name" value="MPP_ASMase"/>
    <property type="match status" value="1"/>
</dbReference>
<keyword evidence="8" id="KW-0735">Signal-anchor</keyword>
<gene>
    <name evidence="15" type="ORF">Amon01_000722100</name>
</gene>
<dbReference type="GO" id="GO:0000324">
    <property type="term" value="C:fungal-type vacuole"/>
    <property type="evidence" value="ECO:0007669"/>
    <property type="project" value="TreeGrafter"/>
</dbReference>
<dbReference type="GO" id="GO:0006798">
    <property type="term" value="P:polyphosphate catabolic process"/>
    <property type="evidence" value="ECO:0007669"/>
    <property type="project" value="TreeGrafter"/>
</dbReference>
<dbReference type="InterPro" id="IPR012358">
    <property type="entry name" value="EndopolyPtase_N1"/>
</dbReference>
<evidence type="ECO:0000313" key="16">
    <source>
        <dbReference type="Proteomes" id="UP001165063"/>
    </source>
</evidence>
<comment type="caution">
    <text evidence="15">The sequence shown here is derived from an EMBL/GenBank/DDBJ whole genome shotgun (WGS) entry which is preliminary data.</text>
</comment>
<dbReference type="InterPro" id="IPR004843">
    <property type="entry name" value="Calcineurin-like_PHP"/>
</dbReference>
<dbReference type="AlphaFoldDB" id="A0A9W6Z610"/>
<dbReference type="GO" id="GO:0000298">
    <property type="term" value="F:endopolyphosphatase activity"/>
    <property type="evidence" value="ECO:0007669"/>
    <property type="project" value="UniProtKB-EC"/>
</dbReference>
<dbReference type="OrthoDB" id="348678at2759"/>
<dbReference type="Pfam" id="PF00149">
    <property type="entry name" value="Metallophos"/>
    <property type="match status" value="1"/>
</dbReference>
<dbReference type="Proteomes" id="UP001165063">
    <property type="component" value="Unassembled WGS sequence"/>
</dbReference>
<organism evidence="15 16">
    <name type="scientific">Ambrosiozyma monospora</name>
    <name type="common">Yeast</name>
    <name type="synonym">Endomycopsis monosporus</name>
    <dbReference type="NCBI Taxonomy" id="43982"/>
    <lineage>
        <taxon>Eukaryota</taxon>
        <taxon>Fungi</taxon>
        <taxon>Dikarya</taxon>
        <taxon>Ascomycota</taxon>
        <taxon>Saccharomycotina</taxon>
        <taxon>Pichiomycetes</taxon>
        <taxon>Pichiales</taxon>
        <taxon>Pichiaceae</taxon>
        <taxon>Ambrosiozyma</taxon>
    </lineage>
</organism>
<comment type="catalytic activity">
    <reaction evidence="12">
        <text>[phosphate](n+1) + n H2O = (n+1) phosphate + n H(+)</text>
        <dbReference type="Rhea" id="RHEA:22452"/>
        <dbReference type="Rhea" id="RHEA-COMP:14280"/>
        <dbReference type="ChEBI" id="CHEBI:15377"/>
        <dbReference type="ChEBI" id="CHEBI:15378"/>
        <dbReference type="ChEBI" id="CHEBI:16838"/>
        <dbReference type="ChEBI" id="CHEBI:43474"/>
        <dbReference type="EC" id="3.6.1.10"/>
    </reaction>
</comment>
<evidence type="ECO:0000256" key="1">
    <source>
        <dbReference type="ARBA" id="ARBA00004576"/>
    </source>
</evidence>
<keyword evidence="16" id="KW-1185">Reference proteome</keyword>
<feature type="compositionally biased region" description="Basic and acidic residues" evidence="13">
    <location>
        <begin position="686"/>
        <end position="696"/>
    </location>
</feature>
<evidence type="ECO:0000256" key="9">
    <source>
        <dbReference type="ARBA" id="ARBA00022989"/>
    </source>
</evidence>
<dbReference type="EMBL" id="BSXU01005186">
    <property type="protein sequence ID" value="GMG51242.1"/>
    <property type="molecule type" value="Genomic_DNA"/>
</dbReference>
<dbReference type="EC" id="3.6.1.10" evidence="3 12"/>
<evidence type="ECO:0000256" key="4">
    <source>
        <dbReference type="ARBA" id="ARBA00014458"/>
    </source>
</evidence>
<keyword evidence="11" id="KW-0325">Glycoprotein</keyword>
<dbReference type="InterPro" id="IPR041805">
    <property type="entry name" value="ASMase/PPN1_MPP"/>
</dbReference>
<proteinExistence type="inferred from homology"/>
<dbReference type="GO" id="GO:0004309">
    <property type="term" value="F:exopolyphosphatase activity"/>
    <property type="evidence" value="ECO:0007669"/>
    <property type="project" value="TreeGrafter"/>
</dbReference>
<feature type="domain" description="Calcineurin-like phosphoesterase" evidence="14">
    <location>
        <begin position="144"/>
        <end position="409"/>
    </location>
</feature>
<evidence type="ECO:0000256" key="2">
    <source>
        <dbReference type="ARBA" id="ARBA00010399"/>
    </source>
</evidence>
<dbReference type="Gene3D" id="3.60.21.10">
    <property type="match status" value="1"/>
</dbReference>
<dbReference type="SUPFAM" id="SSF56300">
    <property type="entry name" value="Metallo-dependent phosphatases"/>
    <property type="match status" value="1"/>
</dbReference>
<comment type="subcellular location">
    <subcellularLocation>
        <location evidence="1">Vacuole membrane</location>
        <topology evidence="1">Single-pass type II membrane protein</topology>
    </subcellularLocation>
</comment>
<evidence type="ECO:0000256" key="7">
    <source>
        <dbReference type="ARBA" id="ARBA00022801"/>
    </source>
</evidence>
<sequence length="747" mass="85600">MAKTSNASSLFKRVAIPLGLSLVTLAGLFCYTVQLQLQLQQQQSISQRPFSGLISGQTQQDAAAIGNEVGFKYKHNVNVNGNGNANAKNNRPSSVKIKVNDLQDSPELQEHLLKLGLTPNHSIHVERLDCKSGEVTSSTKLHGRFLHITDMHPDELNVIGAEISEQCHRKREHIPKDERSHVFGDAMSGCDSPMDLYRDTLSWIKENLKDHIDFVVWTGDNIRHDNDRLNPRTEMDIFDMNRQVADLFTQTFMDDDEADIMPIDRRVSVVPSLGNNDVYPHNLFAPGPTLQTREMFQIWRNFVPSEQMHVFDRGVYFFKEVIPGELAVLSINTLYFFNKNPLNDNCDSRKQPGYKLFEWLGYTLKELRKRNIKVWFIGHVPPNPKNLHLSCYNKMSVWLHEYRDIIIGGLYGHMNIDHFFPLDSVKSWKSIRAQLAAQGLIEEAASLQFNTYGDDEDEFDDNLKMYQELQLIDEDGEYATESLSKRYEAAPHGKVTYLENIRDVLLTSVKGPKKGGLHGERYAFAHVTTSVIPTFNPGIRVWEYNISSLYKNVDYVQQHEFEPWSEFFTRLETQLAESDAITEMLDTFEDTDPIHLQYSGPGVDKTIPPVMPADLPLGPGYISQLFSPERYTQLFIDLKKVEKLDNWTLEFTKQYSTDESYGMDQLLVADWVKLSRQLSKSSEGSKPLEKRDGEDKNNDDDDDDGLYEGESLDDGEVGILKGKKLWQKYLDHAFISTGYQEFEFSKE</sequence>
<dbReference type="PANTHER" id="PTHR10340">
    <property type="entry name" value="SPHINGOMYELIN PHOSPHODIESTERASE"/>
    <property type="match status" value="1"/>
</dbReference>
<keyword evidence="5 12" id="KW-0926">Vacuole</keyword>
<evidence type="ECO:0000256" key="3">
    <source>
        <dbReference type="ARBA" id="ARBA00012459"/>
    </source>
</evidence>
<feature type="compositionally biased region" description="Acidic residues" evidence="13">
    <location>
        <begin position="697"/>
        <end position="712"/>
    </location>
</feature>